<dbReference type="OrthoDB" id="9881681at2"/>
<dbReference type="KEGG" id="gni:GNIT_0259"/>
<dbReference type="Proteomes" id="UP000009282">
    <property type="component" value="Chromosome"/>
</dbReference>
<dbReference type="AlphaFoldDB" id="G4QF69"/>
<keyword evidence="1" id="KW-1133">Transmembrane helix</keyword>
<name>G4QF69_GLANF</name>
<evidence type="ECO:0000313" key="2">
    <source>
        <dbReference type="EMBL" id="AEP28413.1"/>
    </source>
</evidence>
<accession>G4QF69</accession>
<dbReference type="STRING" id="1085623.GNIT_0259"/>
<keyword evidence="3" id="KW-1185">Reference proteome</keyword>
<sequence>MHFKRNLWLSIAGASIMMVAVLFGSKNSEANSTVQHNLPQIKQLKLQNESEHTKG</sequence>
<evidence type="ECO:0000256" key="1">
    <source>
        <dbReference type="SAM" id="Phobius"/>
    </source>
</evidence>
<protein>
    <submittedName>
        <fullName evidence="2">Uncharacterized protein</fullName>
    </submittedName>
</protein>
<proteinExistence type="predicted"/>
<keyword evidence="1" id="KW-0812">Transmembrane</keyword>
<reference evidence="2 3" key="1">
    <citation type="journal article" date="2011" name="J. Bacteriol.">
        <title>Complete genome sequence of seawater bacterium Glaciecola nitratireducens FR1064T.</title>
        <authorList>
            <person name="Bian F."/>
            <person name="Qin Q.L."/>
            <person name="Xie B.B."/>
            <person name="Shu Y.L."/>
            <person name="Zhang X.Y."/>
            <person name="Yu Y."/>
            <person name="Chen B."/>
            <person name="Chen X.L."/>
            <person name="Zhou B.C."/>
            <person name="Zhang Y.Z."/>
        </authorList>
    </citation>
    <scope>NUCLEOTIDE SEQUENCE [LARGE SCALE GENOMIC DNA]</scope>
    <source>
        <strain evidence="3">JCM 12485 / KCTC 12276 / FR1064</strain>
    </source>
</reference>
<dbReference type="HOGENOM" id="CLU_3025862_0_0_6"/>
<organism evidence="2 3">
    <name type="scientific">Glaciecola nitratireducens (strain JCM 12485 / KCTC 12276 / FR1064)</name>
    <dbReference type="NCBI Taxonomy" id="1085623"/>
    <lineage>
        <taxon>Bacteria</taxon>
        <taxon>Pseudomonadati</taxon>
        <taxon>Pseudomonadota</taxon>
        <taxon>Gammaproteobacteria</taxon>
        <taxon>Alteromonadales</taxon>
        <taxon>Alteromonadaceae</taxon>
        <taxon>Brumicola</taxon>
    </lineage>
</organism>
<feature type="transmembrane region" description="Helical" evidence="1">
    <location>
        <begin position="7"/>
        <end position="25"/>
    </location>
</feature>
<keyword evidence="1" id="KW-0472">Membrane</keyword>
<evidence type="ECO:0000313" key="3">
    <source>
        <dbReference type="Proteomes" id="UP000009282"/>
    </source>
</evidence>
<gene>
    <name evidence="2" type="ordered locus">GNIT_0259</name>
</gene>
<dbReference type="EMBL" id="CP003060">
    <property type="protein sequence ID" value="AEP28413.1"/>
    <property type="molecule type" value="Genomic_DNA"/>
</dbReference>
<dbReference type="RefSeq" id="WP_014107292.1">
    <property type="nucleotide sequence ID" value="NC_016041.1"/>
</dbReference>